<keyword evidence="1" id="KW-0378">Hydrolase</keyword>
<protein>
    <submittedName>
        <fullName evidence="4">Peptidase S9</fullName>
    </submittedName>
</protein>
<organism evidence="4 5">
    <name type="scientific">Winogradskya consettensis</name>
    <dbReference type="NCBI Taxonomy" id="113560"/>
    <lineage>
        <taxon>Bacteria</taxon>
        <taxon>Bacillati</taxon>
        <taxon>Actinomycetota</taxon>
        <taxon>Actinomycetes</taxon>
        <taxon>Micromonosporales</taxon>
        <taxon>Micromonosporaceae</taxon>
        <taxon>Winogradskya</taxon>
    </lineage>
</organism>
<evidence type="ECO:0000256" key="1">
    <source>
        <dbReference type="ARBA" id="ARBA00022801"/>
    </source>
</evidence>
<dbReference type="Proteomes" id="UP000680865">
    <property type="component" value="Unassembled WGS sequence"/>
</dbReference>
<keyword evidence="5" id="KW-1185">Reference proteome</keyword>
<evidence type="ECO:0000313" key="5">
    <source>
        <dbReference type="Proteomes" id="UP000680865"/>
    </source>
</evidence>
<feature type="region of interest" description="Disordered" evidence="2">
    <location>
        <begin position="598"/>
        <end position="623"/>
    </location>
</feature>
<dbReference type="InterPro" id="IPR001375">
    <property type="entry name" value="Peptidase_S9_cat"/>
</dbReference>
<feature type="compositionally biased region" description="Pro residues" evidence="2">
    <location>
        <begin position="598"/>
        <end position="607"/>
    </location>
</feature>
<dbReference type="PANTHER" id="PTHR42776:SF27">
    <property type="entry name" value="DIPEPTIDYL PEPTIDASE FAMILY MEMBER 6"/>
    <property type="match status" value="1"/>
</dbReference>
<dbReference type="Gene3D" id="2.120.10.30">
    <property type="entry name" value="TolB, C-terminal domain"/>
    <property type="match status" value="1"/>
</dbReference>
<dbReference type="GO" id="GO:0006508">
    <property type="term" value="P:proteolysis"/>
    <property type="evidence" value="ECO:0007669"/>
    <property type="project" value="InterPro"/>
</dbReference>
<reference evidence="4" key="1">
    <citation type="submission" date="2021-03" db="EMBL/GenBank/DDBJ databases">
        <title>Whole genome shotgun sequence of Actinoplanes consettensis NBRC 14913.</title>
        <authorList>
            <person name="Komaki H."/>
            <person name="Tamura T."/>
        </authorList>
    </citation>
    <scope>NUCLEOTIDE SEQUENCE</scope>
    <source>
        <strain evidence="4">NBRC 14913</strain>
    </source>
</reference>
<dbReference type="InterPro" id="IPR011042">
    <property type="entry name" value="6-blade_b-propeller_TolB-like"/>
</dbReference>
<feature type="compositionally biased region" description="Polar residues" evidence="2">
    <location>
        <begin position="613"/>
        <end position="623"/>
    </location>
</feature>
<sequence>MTVIPHEVLFGNPAYLKPEVSPDGRSLFFLAPHDGVMNVWTAPVGNPGAATPVTHDRGRGIRLFGVCHDGRTLFHLRDRDGDESWRLYLVDLATGAERCATPFDGVQARILTHNRRHPGTILLGLNSNSPNLHDVYRLDLATAELTEVAANPGYLSWIIDADLNVRGGTCMHPDGSLTIHVDDTVLEVPYEDVMTTRVLGFSADSSTYYLQSSIGANASRLFAVDVATGTHTLLAGHPVHDIRQVEVNPETGVPQAVIFAGDRDERVFLDDTYAEDLDRIRTALHNLDAEVYADRAAPVWTITAVTGAGPLLYYVYDPATSVLTYLFNHQPALDAYELARMEPFTFTARDGVPVHGYVTWPLSRPGPVPAVVNVHGGPWSRNFFGFDEEAQLLANRGYACIQVNYRGSTGYGKHFRNLGARQWGAAMHTDLLDAVTHLTTTGAIDPARVAIMGCSYGGYAALVGAAFTPDVFACAIDLCGPSSLLTMLAAGAPYRTPVTAFMHAQVGDPALDADMLWARSPLSRIDDITIPILIAQGANDVRVPRSEAEQIVEALRTKGLPHEYLLFPDEGHGLSRPHNRQTYYTAVERFLATHLSPKGPPCAPGTPPAVGETSFTVSASSAP</sequence>
<comment type="caution">
    <text evidence="4">The sequence shown here is derived from an EMBL/GenBank/DDBJ whole genome shotgun (WGS) entry which is preliminary data.</text>
</comment>
<dbReference type="GO" id="GO:0004252">
    <property type="term" value="F:serine-type endopeptidase activity"/>
    <property type="evidence" value="ECO:0007669"/>
    <property type="project" value="TreeGrafter"/>
</dbReference>
<evidence type="ECO:0000313" key="4">
    <source>
        <dbReference type="EMBL" id="GIM73651.1"/>
    </source>
</evidence>
<dbReference type="InterPro" id="IPR029058">
    <property type="entry name" value="AB_hydrolase_fold"/>
</dbReference>
<dbReference type="AlphaFoldDB" id="A0A919SKB3"/>
<dbReference type="EMBL" id="BOQP01000017">
    <property type="protein sequence ID" value="GIM73651.1"/>
    <property type="molecule type" value="Genomic_DNA"/>
</dbReference>
<evidence type="ECO:0000256" key="2">
    <source>
        <dbReference type="SAM" id="MobiDB-lite"/>
    </source>
</evidence>
<dbReference type="SUPFAM" id="SSF53474">
    <property type="entry name" value="alpha/beta-Hydrolases"/>
    <property type="match status" value="1"/>
</dbReference>
<dbReference type="Pfam" id="PF00326">
    <property type="entry name" value="Peptidase_S9"/>
    <property type="match status" value="1"/>
</dbReference>
<dbReference type="SUPFAM" id="SSF82171">
    <property type="entry name" value="DPP6 N-terminal domain-like"/>
    <property type="match status" value="1"/>
</dbReference>
<gene>
    <name evidence="4" type="ORF">Aco04nite_36390</name>
</gene>
<accession>A0A919SKB3</accession>
<proteinExistence type="predicted"/>
<dbReference type="PANTHER" id="PTHR42776">
    <property type="entry name" value="SERINE PEPTIDASE S9 FAMILY MEMBER"/>
    <property type="match status" value="1"/>
</dbReference>
<evidence type="ECO:0000259" key="3">
    <source>
        <dbReference type="Pfam" id="PF00326"/>
    </source>
</evidence>
<feature type="domain" description="Peptidase S9 prolyl oligopeptidase catalytic" evidence="3">
    <location>
        <begin position="386"/>
        <end position="596"/>
    </location>
</feature>
<dbReference type="Gene3D" id="3.40.50.1820">
    <property type="entry name" value="alpha/beta hydrolase"/>
    <property type="match status" value="1"/>
</dbReference>
<dbReference type="RefSeq" id="WP_212998395.1">
    <property type="nucleotide sequence ID" value="NZ_BAAATW010000012.1"/>
</dbReference>
<name>A0A919SKB3_9ACTN</name>